<dbReference type="PANTHER" id="PTHR41878">
    <property type="entry name" value="LEXA REPRESSOR-RELATED"/>
    <property type="match status" value="1"/>
</dbReference>
<dbReference type="EMBL" id="AFNU02000013">
    <property type="protein sequence ID" value="ERJ11231.1"/>
    <property type="molecule type" value="Genomic_DNA"/>
</dbReference>
<sequence length="196" mass="23373">MARILQIKISLKHIEPLIYRTIHVQDDTNFHDLHLMIQAAFGWTYSHVYIFKIRGLNIETRNPYTMDFISPENSTLEAKETKINQFLLKPGNNFSYVYDLGDYFEHEILIEEVVKEDKRVKYPKLVDGARRCAPEDMGGPHFYSDFVKMLTDGDVDEDFEHILEWLGDEFDPEYFDLKESNKDLRNYKDWDFNEME</sequence>
<dbReference type="Gene3D" id="3.10.290.30">
    <property type="entry name" value="MM3350-like"/>
    <property type="match status" value="1"/>
</dbReference>
<dbReference type="InParanoid" id="F7PWB2"/>
<accession>F7PWB2</accession>
<dbReference type="PANTHER" id="PTHR41878:SF1">
    <property type="entry name" value="TNPR PROTEIN"/>
    <property type="match status" value="1"/>
</dbReference>
<reference evidence="2 3" key="1">
    <citation type="journal article" date="2011" name="J. Bacteriol.">
        <title>Genome sequence of Haloplasma contractile, an unusual contractile bacterium from a deep-sea anoxic brine lake.</title>
        <authorList>
            <person name="Antunes A."/>
            <person name="Alam I."/>
            <person name="El Dorry H."/>
            <person name="Siam R."/>
            <person name="Robertson A."/>
            <person name="Bajic V.B."/>
            <person name="Stingl U."/>
        </authorList>
    </citation>
    <scope>NUCLEOTIDE SEQUENCE [LARGE SCALE GENOMIC DNA]</scope>
    <source>
        <strain evidence="2 3">SSD-17B</strain>
    </source>
</reference>
<evidence type="ECO:0000313" key="2">
    <source>
        <dbReference type="EMBL" id="ERJ11231.1"/>
    </source>
</evidence>
<dbReference type="OrthoDB" id="9816539at2"/>
<reference evidence="2 3" key="2">
    <citation type="journal article" date="2013" name="PLoS ONE">
        <title>INDIGO - INtegrated Data Warehouse of MIcrobial GenOmes with Examples from the Red Sea Extremophiles.</title>
        <authorList>
            <person name="Alam I."/>
            <person name="Antunes A."/>
            <person name="Kamau A.A."/>
            <person name="Ba Alawi W."/>
            <person name="Kalkatawi M."/>
            <person name="Stingl U."/>
            <person name="Bajic V.B."/>
        </authorList>
    </citation>
    <scope>NUCLEOTIDE SEQUENCE [LARGE SCALE GENOMIC DNA]</scope>
    <source>
        <strain evidence="2 3">SSD-17B</strain>
    </source>
</reference>
<evidence type="ECO:0000259" key="1">
    <source>
        <dbReference type="Pfam" id="PF07929"/>
    </source>
</evidence>
<dbReference type="SUPFAM" id="SSF159941">
    <property type="entry name" value="MM3350-like"/>
    <property type="match status" value="1"/>
</dbReference>
<protein>
    <submittedName>
        <fullName evidence="2">Plasmid pRiA4b ORF-3 family protein</fullName>
    </submittedName>
</protein>
<dbReference type="eggNOG" id="COG4974">
    <property type="taxonomic scope" value="Bacteria"/>
</dbReference>
<dbReference type="RefSeq" id="WP_008825548.1">
    <property type="nucleotide sequence ID" value="NZ_AFNU02000013.1"/>
</dbReference>
<keyword evidence="3" id="KW-1185">Reference proteome</keyword>
<gene>
    <name evidence="2" type="ORF">HLPCO_002671</name>
</gene>
<name>F7PWB2_9MOLU</name>
<dbReference type="Pfam" id="PF07929">
    <property type="entry name" value="PRiA4_ORF3"/>
    <property type="match status" value="1"/>
</dbReference>
<dbReference type="STRING" id="1033810.HLPCO_002671"/>
<dbReference type="AlphaFoldDB" id="F7PWB2"/>
<proteinExistence type="predicted"/>
<comment type="caution">
    <text evidence="2">The sequence shown here is derived from an EMBL/GenBank/DDBJ whole genome shotgun (WGS) entry which is preliminary data.</text>
</comment>
<evidence type="ECO:0000313" key="3">
    <source>
        <dbReference type="Proteomes" id="UP000005707"/>
    </source>
</evidence>
<dbReference type="InterPro" id="IPR012912">
    <property type="entry name" value="Plasmid_pRiA4b_Orf3-like"/>
</dbReference>
<dbReference type="InterPro" id="IPR024047">
    <property type="entry name" value="MM3350-like_sf"/>
</dbReference>
<organism evidence="2 3">
    <name type="scientific">Haloplasma contractile SSD-17B</name>
    <dbReference type="NCBI Taxonomy" id="1033810"/>
    <lineage>
        <taxon>Bacteria</taxon>
        <taxon>Bacillati</taxon>
        <taxon>Mycoplasmatota</taxon>
        <taxon>Mollicutes</taxon>
        <taxon>Haloplasmatales</taxon>
        <taxon>Haloplasmataceae</taxon>
        <taxon>Haloplasma</taxon>
    </lineage>
</organism>
<dbReference type="Proteomes" id="UP000005707">
    <property type="component" value="Unassembled WGS sequence"/>
</dbReference>
<feature type="domain" description="Plasmid pRiA4b Orf3-like" evidence="1">
    <location>
        <begin position="4"/>
        <end position="179"/>
    </location>
</feature>